<feature type="region of interest" description="Disordered" evidence="1">
    <location>
        <begin position="786"/>
        <end position="915"/>
    </location>
</feature>
<dbReference type="InterPro" id="IPR012334">
    <property type="entry name" value="Pectin_lyas_fold"/>
</dbReference>
<feature type="compositionally biased region" description="Pro residues" evidence="1">
    <location>
        <begin position="1164"/>
        <end position="1177"/>
    </location>
</feature>
<dbReference type="EMBL" id="GL378348">
    <property type="protein sequence ID" value="EFJ46928.1"/>
    <property type="molecule type" value="Genomic_DNA"/>
</dbReference>
<accession>D8U0E1</accession>
<dbReference type="Gene3D" id="1.10.1410.10">
    <property type="match status" value="1"/>
</dbReference>
<dbReference type="Proteomes" id="UP000001058">
    <property type="component" value="Unassembled WGS sequence"/>
</dbReference>
<feature type="compositionally biased region" description="Polar residues" evidence="1">
    <location>
        <begin position="507"/>
        <end position="521"/>
    </location>
</feature>
<dbReference type="GeneID" id="9628304"/>
<evidence type="ECO:0000313" key="3">
    <source>
        <dbReference type="EMBL" id="EFJ46928.1"/>
    </source>
</evidence>
<dbReference type="STRING" id="3068.D8U0E1"/>
<reference evidence="3 4" key="1">
    <citation type="journal article" date="2010" name="Science">
        <title>Genomic analysis of organismal complexity in the multicellular green alga Volvox carteri.</title>
        <authorList>
            <person name="Prochnik S.E."/>
            <person name="Umen J."/>
            <person name="Nedelcu A.M."/>
            <person name="Hallmann A."/>
            <person name="Miller S.M."/>
            <person name="Nishii I."/>
            <person name="Ferris P."/>
            <person name="Kuo A."/>
            <person name="Mitros T."/>
            <person name="Fritz-Laylin L.K."/>
            <person name="Hellsten U."/>
            <person name="Chapman J."/>
            <person name="Simakov O."/>
            <person name="Rensing S.A."/>
            <person name="Terry A."/>
            <person name="Pangilinan J."/>
            <person name="Kapitonov V."/>
            <person name="Jurka J."/>
            <person name="Salamov A."/>
            <person name="Shapiro H."/>
            <person name="Schmutz J."/>
            <person name="Grimwood J."/>
            <person name="Lindquist E."/>
            <person name="Lucas S."/>
            <person name="Grigoriev I.V."/>
            <person name="Schmitt R."/>
            <person name="Kirk D."/>
            <person name="Rokhsar D.S."/>
        </authorList>
    </citation>
    <scope>NUCLEOTIDE SEQUENCE [LARGE SCALE GENOMIC DNA]</scope>
    <source>
        <strain evidence="4">f. Nagariensis / Eve</strain>
    </source>
</reference>
<dbReference type="PANTHER" id="PTHR12271">
    <property type="entry name" value="POLY A POLYMERASE CID PAP -RELATED"/>
    <property type="match status" value="1"/>
</dbReference>
<dbReference type="GO" id="GO:0016779">
    <property type="term" value="F:nucleotidyltransferase activity"/>
    <property type="evidence" value="ECO:0007669"/>
    <property type="project" value="TreeGrafter"/>
</dbReference>
<dbReference type="InParanoid" id="D8U0E1"/>
<dbReference type="InterPro" id="IPR011050">
    <property type="entry name" value="Pectin_lyase_fold/virulence"/>
</dbReference>
<dbReference type="RefSeq" id="XP_002952137.1">
    <property type="nucleotide sequence ID" value="XM_002952091.1"/>
</dbReference>
<feature type="compositionally biased region" description="Low complexity" evidence="1">
    <location>
        <begin position="569"/>
        <end position="590"/>
    </location>
</feature>
<feature type="compositionally biased region" description="Low complexity" evidence="1">
    <location>
        <begin position="792"/>
        <end position="847"/>
    </location>
</feature>
<feature type="region of interest" description="Disordered" evidence="1">
    <location>
        <begin position="1596"/>
        <end position="1615"/>
    </location>
</feature>
<proteinExistence type="predicted"/>
<feature type="compositionally biased region" description="Polar residues" evidence="1">
    <location>
        <begin position="672"/>
        <end position="682"/>
    </location>
</feature>
<keyword evidence="4" id="KW-1185">Reference proteome</keyword>
<organism evidence="4">
    <name type="scientific">Volvox carteri f. nagariensis</name>
    <dbReference type="NCBI Taxonomy" id="3068"/>
    <lineage>
        <taxon>Eukaryota</taxon>
        <taxon>Viridiplantae</taxon>
        <taxon>Chlorophyta</taxon>
        <taxon>core chlorophytes</taxon>
        <taxon>Chlorophyceae</taxon>
        <taxon>CS clade</taxon>
        <taxon>Chlamydomonadales</taxon>
        <taxon>Volvocaceae</taxon>
        <taxon>Volvox</taxon>
    </lineage>
</organism>
<evidence type="ECO:0000256" key="1">
    <source>
        <dbReference type="SAM" id="MobiDB-lite"/>
    </source>
</evidence>
<dbReference type="KEGG" id="vcn:VOLCADRAFT_118047"/>
<sequence length="1712" mass="169477">MAIDRRQMEAPTAEEEDARLDICADLTERLAPLGSSLGGTLAAEAHGAFLMGCFNSSSTLEVAVTGKLPGSADPKLLVDVGTFGDSGFEHASSGIPVRLCIAYPNFALRPLVVRGLAMLEPRLRSLIQLVELWAEARSLNNPAAGTFNSWALVNLVIFAAQTFQPRPLLPPLWRVCGAADPAASGGGTAVPGPGAGGSGTSSCAGGAAAVATAAGSGGIGGGGTSSGGAGGVRPTQRLPGLTASSEGLGILLRDINARLTGPPEALGLLPPPAPGAAAAAGGGGGGGNSQAGQVSSCDTDATATAAGLFPVFHWFLVLLDRLLAHWQLSWNRRWRVSTWWGHLVQQPFNRAFLVPLECPFDPADNAAKSLGCENQPRHQQVLRGVVAEVAASLKLLQETRTPEDLDRLVLGMFGLEVEHLYLEEEGEEGGVVAAGLSEEGMPVEEEEEEAAAAADVQQYGRCAAAATAPTAADMEGEPGAPRLHGQSSPRELEDAAAAADATSATARNESGASSPAAQVRQSLAERKGNPSVTPAKVRTGSSAAMASPPEGGTRSSDSKAKSKAQRCRASPSAGAAPAAAAAATTAQGTAQKDEHSAGDLAFDLDAVRVEIYGVNDAAAGAAAAAGTATVRLPPSAAAAALPIAAATPAVLRANAMVQRPLSPLLRDVTNARQYGRSSQSSAPEPKAGPSATATAATSTTQSPGGPGESLLPFEGLFGTLLEGARRLFDNMAQGMVELGEDLNELAATTTAAIRAVINDDEDLPLLGSSSAALRRQRRQRLQLLHRGGGGTPAAAAAAAASSSGVSPGTSTSGSPYPQQQQQAAQIHSQAKQRPAGSPAPSGIASAGRRGTVQPGRPSPLRPGERGAGTAWPGAGSTTPGQREPPSPGLGTPSAKEVVAAASPCQVRSGPRRRGEEVAAALTMAAALSPTPTPPPQQQEPLTSISVADGCGDIKLRELGTMEDFVPEDSQSASTRAGTGIVPSAAAAASANGDATSDTATEAAGALSGPSISGQTAAATAAISGVPVTLRTTPVSAFDHPLACSSMVVTGTDASEPRPPPMAAAAPAAASLTDGMALAADAVADVVDMPPYGGCDAAAVPPPRQPAQAASAAALALPPLSVGLLRQDSQNSSAAMAAVGECVTEPPPASSGGGAGVRAGAARNAPPPPPPLPPPPRAPVGMGGLRVKSATFRKWAGYHDTSNRTLIQLSSGRLQELAECIDRAGPGTTIDMQGNTFTGPLAAPAMKYFSRFFGLHPFGKVTAPGLWLINGELALVPEQQLVVVAKASYVGGGELILTRCQLLLPASRGVGLQVKGKGCSAVLEGCMVRGTALAAVQASDAAVSLSGCTLEGGSGHGVCCRDNAAVTAADCQLHRFGGAAAAVLAGGSLEFTGCKLSGSAASDVGDDDAATAALDAGFRSQAALVVTAGACVSLEDCRVMGSYQGAVVGTRGGRLLATRCELSSHTSHGLSIGEGATADLRECRLQSNGGSGLRVGGVGSMAVLRSCQLSDNAGSGVTVAAGGIANLDRCTAGANGIITGAAAGGCGGAGSGCVGGHGLHVDGGGARVVAQRCGFSGNAGAGLMGCGIYGNSAASSSSLSKSQHRRGHSGSSGEGDAAVVSVEAGPGFADADLGACGGEEGTAGGDTGGTGVEVEVEAHGRISLTGGCGWGPTSGADGGGGGGGGGCVVAAAGGPERGLLVAGLGCLERLEGG</sequence>
<name>D8U0E1_VOLCA</name>
<feature type="region of interest" description="Disordered" evidence="1">
    <location>
        <begin position="272"/>
        <end position="295"/>
    </location>
</feature>
<feature type="compositionally biased region" description="Gly residues" evidence="1">
    <location>
        <begin position="221"/>
        <end position="231"/>
    </location>
</feature>
<dbReference type="SUPFAM" id="SSF81631">
    <property type="entry name" value="PAP/OAS1 substrate-binding domain"/>
    <property type="match status" value="1"/>
</dbReference>
<dbReference type="PANTHER" id="PTHR12271:SF123">
    <property type="entry name" value="PROTEIN HESO1"/>
    <property type="match status" value="1"/>
</dbReference>
<feature type="compositionally biased region" description="Gly residues" evidence="1">
    <location>
        <begin position="280"/>
        <end position="289"/>
    </location>
</feature>
<dbReference type="Gene3D" id="2.160.20.10">
    <property type="entry name" value="Single-stranded right-handed beta-helix, Pectin lyase-like"/>
    <property type="match status" value="1"/>
</dbReference>
<gene>
    <name evidence="3" type="ORF">VOLCADRAFT_118047</name>
</gene>
<feature type="region of interest" description="Disordered" evidence="1">
    <location>
        <begin position="1144"/>
        <end position="1179"/>
    </location>
</feature>
<feature type="region of interest" description="Disordered" evidence="1">
    <location>
        <begin position="672"/>
        <end position="711"/>
    </location>
</feature>
<dbReference type="OrthoDB" id="2274644at2759"/>
<dbReference type="SUPFAM" id="SSF51126">
    <property type="entry name" value="Pectin lyase-like"/>
    <property type="match status" value="1"/>
</dbReference>
<feature type="region of interest" description="Disordered" evidence="1">
    <location>
        <begin position="467"/>
        <end position="595"/>
    </location>
</feature>
<dbReference type="InterPro" id="IPR039448">
    <property type="entry name" value="Beta_helix"/>
</dbReference>
<feature type="compositionally biased region" description="Low complexity" evidence="1">
    <location>
        <begin position="495"/>
        <end position="506"/>
    </location>
</feature>
<dbReference type="GO" id="GO:0031123">
    <property type="term" value="P:RNA 3'-end processing"/>
    <property type="evidence" value="ECO:0007669"/>
    <property type="project" value="TreeGrafter"/>
</dbReference>
<evidence type="ECO:0000313" key="4">
    <source>
        <dbReference type="Proteomes" id="UP000001058"/>
    </source>
</evidence>
<feature type="region of interest" description="Disordered" evidence="1">
    <location>
        <begin position="221"/>
        <end position="241"/>
    </location>
</feature>
<feature type="domain" description="Right handed beta helix" evidence="2">
    <location>
        <begin position="1427"/>
        <end position="1582"/>
    </location>
</feature>
<dbReference type="Pfam" id="PF13229">
    <property type="entry name" value="Beta_helix"/>
    <property type="match status" value="1"/>
</dbReference>
<feature type="compositionally biased region" description="Low complexity" evidence="1">
    <location>
        <begin position="685"/>
        <end position="703"/>
    </location>
</feature>
<protein>
    <recommendedName>
        <fullName evidence="2">Right handed beta helix domain-containing protein</fullName>
    </recommendedName>
</protein>
<evidence type="ECO:0000259" key="2">
    <source>
        <dbReference type="Pfam" id="PF13229"/>
    </source>
</evidence>